<evidence type="ECO:0000313" key="3">
    <source>
        <dbReference type="Proteomes" id="UP001295684"/>
    </source>
</evidence>
<dbReference type="Proteomes" id="UP001295684">
    <property type="component" value="Unassembled WGS sequence"/>
</dbReference>
<evidence type="ECO:0000256" key="1">
    <source>
        <dbReference type="SAM" id="MobiDB-lite"/>
    </source>
</evidence>
<organism evidence="2 3">
    <name type="scientific">Euplotes crassus</name>
    <dbReference type="NCBI Taxonomy" id="5936"/>
    <lineage>
        <taxon>Eukaryota</taxon>
        <taxon>Sar</taxon>
        <taxon>Alveolata</taxon>
        <taxon>Ciliophora</taxon>
        <taxon>Intramacronucleata</taxon>
        <taxon>Spirotrichea</taxon>
        <taxon>Hypotrichia</taxon>
        <taxon>Euplotida</taxon>
        <taxon>Euplotidae</taxon>
        <taxon>Moneuplotes</taxon>
    </lineage>
</organism>
<dbReference type="AlphaFoldDB" id="A0AAD1XF31"/>
<comment type="caution">
    <text evidence="2">The sequence shown here is derived from an EMBL/GenBank/DDBJ whole genome shotgun (WGS) entry which is preliminary data.</text>
</comment>
<feature type="region of interest" description="Disordered" evidence="1">
    <location>
        <begin position="68"/>
        <end position="88"/>
    </location>
</feature>
<protein>
    <submittedName>
        <fullName evidence="2">Uncharacterized protein</fullName>
    </submittedName>
</protein>
<name>A0AAD1XF31_EUPCR</name>
<gene>
    <name evidence="2" type="ORF">ECRASSUSDP1_LOCUS9947</name>
</gene>
<dbReference type="EMBL" id="CAMPGE010009787">
    <property type="protein sequence ID" value="CAI2368651.1"/>
    <property type="molecule type" value="Genomic_DNA"/>
</dbReference>
<feature type="region of interest" description="Disordered" evidence="1">
    <location>
        <begin position="265"/>
        <end position="310"/>
    </location>
</feature>
<accession>A0AAD1XF31</accession>
<feature type="compositionally biased region" description="Basic and acidic residues" evidence="1">
    <location>
        <begin position="277"/>
        <end position="292"/>
    </location>
</feature>
<feature type="compositionally biased region" description="Acidic residues" evidence="1">
    <location>
        <begin position="266"/>
        <end position="276"/>
    </location>
</feature>
<keyword evidence="3" id="KW-1185">Reference proteome</keyword>
<sequence length="390" mass="45216">MQLWKDIERDKYYKIDISQGGQKRCLQNGTPVTKFFPEVTGIYNFDQRASISNSVKGKILPELHSRRHFSKDSSTSRMHGYSQMPEPISYDSPKIENMKISILSKWNKTNFGKSKGSIKLDRKTLISKFLQPKCSLQTKISNNFQDLDKTFQPVHRKFNSMSTKPSKDPNTNFDWPTKNLNILSSYINSGLKIDKNSKSPKQTKVALRKNFSPHVHDLTDEAGYSKYKRNKTLAERIKDETVQASHLKNMREIMNKSICDIVQQGEEGDSDSDTEDGGDKEKPNRLSVDKLKGRMNSKSNVYETSEDGQRKTFKVKPRNRFPIHIQTESERWKKDKNWLLKANPTANQAIAKRGEFDLKMLMKRRKQRILKIQAAEADWSKENNKNILKF</sequence>
<evidence type="ECO:0000313" key="2">
    <source>
        <dbReference type="EMBL" id="CAI2368651.1"/>
    </source>
</evidence>
<reference evidence="2" key="1">
    <citation type="submission" date="2023-07" db="EMBL/GenBank/DDBJ databases">
        <authorList>
            <consortium name="AG Swart"/>
            <person name="Singh M."/>
            <person name="Singh A."/>
            <person name="Seah K."/>
            <person name="Emmerich C."/>
        </authorList>
    </citation>
    <scope>NUCLEOTIDE SEQUENCE</scope>
    <source>
        <strain evidence="2">DP1</strain>
    </source>
</reference>
<proteinExistence type="predicted"/>